<dbReference type="HOGENOM" id="CLU_119503_1_0_5"/>
<feature type="domain" description="SnoaL-like" evidence="1">
    <location>
        <begin position="14"/>
        <end position="108"/>
    </location>
</feature>
<dbReference type="EMBL" id="AOSK01000021">
    <property type="protein sequence ID" value="EYD77839.1"/>
    <property type="molecule type" value="Genomic_DNA"/>
</dbReference>
<dbReference type="Proteomes" id="UP000019666">
    <property type="component" value="Unassembled WGS sequence"/>
</dbReference>
<proteinExistence type="predicted"/>
<dbReference type="AlphaFoldDB" id="A0A017HVQ2"/>
<dbReference type="InterPro" id="IPR037401">
    <property type="entry name" value="SnoaL-like"/>
</dbReference>
<organism evidence="2 3">
    <name type="scientific">Rubellimicrobium mesophilum DSM 19309</name>
    <dbReference type="NCBI Taxonomy" id="442562"/>
    <lineage>
        <taxon>Bacteria</taxon>
        <taxon>Pseudomonadati</taxon>
        <taxon>Pseudomonadota</taxon>
        <taxon>Alphaproteobacteria</taxon>
        <taxon>Rhodobacterales</taxon>
        <taxon>Roseobacteraceae</taxon>
        <taxon>Rubellimicrobium</taxon>
    </lineage>
</organism>
<name>A0A017HVQ2_9RHOB</name>
<dbReference type="Pfam" id="PF12680">
    <property type="entry name" value="SnoaL_2"/>
    <property type="match status" value="1"/>
</dbReference>
<dbReference type="RefSeq" id="WP_037281291.1">
    <property type="nucleotide sequence ID" value="NZ_KK088582.1"/>
</dbReference>
<evidence type="ECO:0000259" key="1">
    <source>
        <dbReference type="Pfam" id="PF12680"/>
    </source>
</evidence>
<dbReference type="STRING" id="442562.Rumeso_00566"/>
<dbReference type="InterPro" id="IPR032710">
    <property type="entry name" value="NTF2-like_dom_sf"/>
</dbReference>
<evidence type="ECO:0000313" key="2">
    <source>
        <dbReference type="EMBL" id="EYD77839.1"/>
    </source>
</evidence>
<dbReference type="SUPFAM" id="SSF54427">
    <property type="entry name" value="NTF2-like"/>
    <property type="match status" value="1"/>
</dbReference>
<reference evidence="2 3" key="1">
    <citation type="submission" date="2013-02" db="EMBL/GenBank/DDBJ databases">
        <authorList>
            <person name="Fiebig A."/>
            <person name="Goeker M."/>
            <person name="Klenk H.-P.P."/>
        </authorList>
    </citation>
    <scope>NUCLEOTIDE SEQUENCE [LARGE SCALE GENOMIC DNA]</scope>
    <source>
        <strain evidence="2 3">DSM 19309</strain>
    </source>
</reference>
<keyword evidence="3" id="KW-1185">Reference proteome</keyword>
<gene>
    <name evidence="2" type="ORF">Rumeso_00566</name>
</gene>
<comment type="caution">
    <text evidence="2">The sequence shown here is derived from an EMBL/GenBank/DDBJ whole genome shotgun (WGS) entry which is preliminary data.</text>
</comment>
<evidence type="ECO:0000313" key="3">
    <source>
        <dbReference type="Proteomes" id="UP000019666"/>
    </source>
</evidence>
<sequence>MAGMAQTFAEALQRTEEGRDPDPLLQLFAPDAELSNYARRESGIEGARRFWFSYLEQFSDIRSRFIRIIEDGGQAALVWTSVGTLKGGQPISYSGVSVIEAEDGKVRRFETYYDSAAFLRPEAASTGGS</sequence>
<dbReference type="Gene3D" id="3.10.450.50">
    <property type="match status" value="1"/>
</dbReference>
<accession>A0A017HVQ2</accession>
<dbReference type="OrthoDB" id="582607at2"/>
<protein>
    <recommendedName>
        <fullName evidence="1">SnoaL-like domain-containing protein</fullName>
    </recommendedName>
</protein>